<organism evidence="17 18">
    <name type="scientific">Smittium simulii</name>
    <dbReference type="NCBI Taxonomy" id="133385"/>
    <lineage>
        <taxon>Eukaryota</taxon>
        <taxon>Fungi</taxon>
        <taxon>Fungi incertae sedis</taxon>
        <taxon>Zoopagomycota</taxon>
        <taxon>Kickxellomycotina</taxon>
        <taxon>Harpellomycetes</taxon>
        <taxon>Harpellales</taxon>
        <taxon>Legeriomycetaceae</taxon>
        <taxon>Smittium</taxon>
    </lineage>
</organism>
<dbReference type="UniPathway" id="UPA00378"/>
<dbReference type="OrthoDB" id="292747at2759"/>
<dbReference type="PANTHER" id="PTHR10050:SF46">
    <property type="entry name" value="PROTEIN O-MANNOSYL-TRANSFERASE 2"/>
    <property type="match status" value="1"/>
</dbReference>
<dbReference type="EMBL" id="MBFR01000006">
    <property type="protein sequence ID" value="PVU97869.1"/>
    <property type="molecule type" value="Genomic_DNA"/>
</dbReference>
<dbReference type="InterPro" id="IPR036300">
    <property type="entry name" value="MIR_dom_sf"/>
</dbReference>
<feature type="domain" description="MIR" evidence="16">
    <location>
        <begin position="397"/>
        <end position="455"/>
    </location>
</feature>
<dbReference type="SUPFAM" id="SSF82109">
    <property type="entry name" value="MIR domain"/>
    <property type="match status" value="1"/>
</dbReference>
<feature type="transmembrane region" description="Helical" evidence="14">
    <location>
        <begin position="699"/>
        <end position="717"/>
    </location>
</feature>
<dbReference type="SMART" id="SM00472">
    <property type="entry name" value="MIR"/>
    <property type="match status" value="2"/>
</dbReference>
<keyword evidence="5 14" id="KW-0328">Glycosyltransferase</keyword>
<dbReference type="GO" id="GO:0005789">
    <property type="term" value="C:endoplasmic reticulum membrane"/>
    <property type="evidence" value="ECO:0007669"/>
    <property type="project" value="UniProtKB-SubCell"/>
</dbReference>
<dbReference type="Gene3D" id="2.80.10.50">
    <property type="match status" value="1"/>
</dbReference>
<dbReference type="InterPro" id="IPR027005">
    <property type="entry name" value="PMT-like"/>
</dbReference>
<keyword evidence="18" id="KW-1185">Reference proteome</keyword>
<evidence type="ECO:0000256" key="14">
    <source>
        <dbReference type="RuleBase" id="RU367007"/>
    </source>
</evidence>
<keyword evidence="10 14" id="KW-1133">Transmembrane helix</keyword>
<evidence type="ECO:0000256" key="5">
    <source>
        <dbReference type="ARBA" id="ARBA00022676"/>
    </source>
</evidence>
<evidence type="ECO:0000256" key="6">
    <source>
        <dbReference type="ARBA" id="ARBA00022679"/>
    </source>
</evidence>
<comment type="catalytic activity">
    <reaction evidence="13 14">
        <text>a di-trans,poly-cis-dolichyl beta-D-mannosyl phosphate + L-seryl-[protein] = 3-O-(alpha-D-mannosyl)-L-seryl-[protein] + a di-trans,poly-cis-dolichyl phosphate + H(+)</text>
        <dbReference type="Rhea" id="RHEA:17377"/>
        <dbReference type="Rhea" id="RHEA-COMP:9863"/>
        <dbReference type="Rhea" id="RHEA-COMP:13546"/>
        <dbReference type="Rhea" id="RHEA-COMP:19498"/>
        <dbReference type="Rhea" id="RHEA-COMP:19501"/>
        <dbReference type="ChEBI" id="CHEBI:15378"/>
        <dbReference type="ChEBI" id="CHEBI:29999"/>
        <dbReference type="ChEBI" id="CHEBI:57683"/>
        <dbReference type="ChEBI" id="CHEBI:58211"/>
        <dbReference type="ChEBI" id="CHEBI:137321"/>
        <dbReference type="EC" id="2.4.1.109"/>
    </reaction>
</comment>
<comment type="caution">
    <text evidence="17">The sequence shown here is derived from an EMBL/GenBank/DDBJ whole genome shotgun (WGS) entry which is preliminary data.</text>
</comment>
<keyword evidence="9 14" id="KW-0256">Endoplasmic reticulum</keyword>
<evidence type="ECO:0000256" key="11">
    <source>
        <dbReference type="ARBA" id="ARBA00023136"/>
    </source>
</evidence>
<evidence type="ECO:0000256" key="9">
    <source>
        <dbReference type="ARBA" id="ARBA00022824"/>
    </source>
</evidence>
<feature type="transmembrane region" description="Helical" evidence="14">
    <location>
        <begin position="225"/>
        <end position="258"/>
    </location>
</feature>
<dbReference type="STRING" id="133385.A0A2T9YZY0"/>
<keyword evidence="11 14" id="KW-0472">Membrane</keyword>
<keyword evidence="8" id="KW-0677">Repeat</keyword>
<evidence type="ECO:0000256" key="15">
    <source>
        <dbReference type="SAM" id="MobiDB-lite"/>
    </source>
</evidence>
<comment type="similarity">
    <text evidence="3 14">Belongs to the glycosyltransferase 39 family.</text>
</comment>
<comment type="catalytic activity">
    <reaction evidence="12 14">
        <text>a di-trans,poly-cis-dolichyl beta-D-mannosyl phosphate + L-threonyl-[protein] = 3-O-(alpha-D-mannosyl)-L-threonyl-[protein] + a di-trans,poly-cis-dolichyl phosphate + H(+)</text>
        <dbReference type="Rhea" id="RHEA:53396"/>
        <dbReference type="Rhea" id="RHEA-COMP:11060"/>
        <dbReference type="Rhea" id="RHEA-COMP:13547"/>
        <dbReference type="Rhea" id="RHEA-COMP:19498"/>
        <dbReference type="Rhea" id="RHEA-COMP:19501"/>
        <dbReference type="ChEBI" id="CHEBI:15378"/>
        <dbReference type="ChEBI" id="CHEBI:30013"/>
        <dbReference type="ChEBI" id="CHEBI:57683"/>
        <dbReference type="ChEBI" id="CHEBI:58211"/>
        <dbReference type="ChEBI" id="CHEBI:137323"/>
        <dbReference type="EC" id="2.4.1.109"/>
    </reaction>
</comment>
<evidence type="ECO:0000256" key="13">
    <source>
        <dbReference type="ARBA" id="ARBA00045102"/>
    </source>
</evidence>
<reference evidence="17 18" key="1">
    <citation type="journal article" date="2018" name="MBio">
        <title>Comparative Genomics Reveals the Core Gene Toolbox for the Fungus-Insect Symbiosis.</title>
        <authorList>
            <person name="Wang Y."/>
            <person name="Stata M."/>
            <person name="Wang W."/>
            <person name="Stajich J.E."/>
            <person name="White M.M."/>
            <person name="Moncalvo J.M."/>
        </authorList>
    </citation>
    <scope>NUCLEOTIDE SEQUENCE [LARGE SCALE GENOMIC DNA]</scope>
    <source>
        <strain evidence="17 18">SWE-8-4</strain>
    </source>
</reference>
<evidence type="ECO:0000256" key="10">
    <source>
        <dbReference type="ARBA" id="ARBA00022989"/>
    </source>
</evidence>
<dbReference type="CDD" id="cd23276">
    <property type="entry name" value="beta-trefoil_MIR_PMT"/>
    <property type="match status" value="1"/>
</dbReference>
<dbReference type="PANTHER" id="PTHR10050">
    <property type="entry name" value="DOLICHYL-PHOSPHATE-MANNOSE--PROTEIN MANNOSYLTRANSFERASE"/>
    <property type="match status" value="1"/>
</dbReference>
<dbReference type="Pfam" id="PF02815">
    <property type="entry name" value="MIR"/>
    <property type="match status" value="1"/>
</dbReference>
<feature type="transmembrane region" description="Helical" evidence="14">
    <location>
        <begin position="675"/>
        <end position="693"/>
    </location>
</feature>
<evidence type="ECO:0000256" key="4">
    <source>
        <dbReference type="ARBA" id="ARBA00012839"/>
    </source>
</evidence>
<dbReference type="AlphaFoldDB" id="A0A2T9YZY0"/>
<feature type="transmembrane region" description="Helical" evidence="14">
    <location>
        <begin position="603"/>
        <end position="625"/>
    </location>
</feature>
<evidence type="ECO:0000256" key="2">
    <source>
        <dbReference type="ARBA" id="ARBA00004922"/>
    </source>
</evidence>
<feature type="transmembrane region" description="Helical" evidence="14">
    <location>
        <begin position="192"/>
        <end position="213"/>
    </location>
</feature>
<dbReference type="InterPro" id="IPR016093">
    <property type="entry name" value="MIR_motif"/>
</dbReference>
<dbReference type="EC" id="2.4.1.109" evidence="4 14"/>
<proteinExistence type="inferred from homology"/>
<dbReference type="PROSITE" id="PS50919">
    <property type="entry name" value="MIR"/>
    <property type="match status" value="1"/>
</dbReference>
<feature type="region of interest" description="Disordered" evidence="15">
    <location>
        <begin position="1"/>
        <end position="20"/>
    </location>
</feature>
<dbReference type="Proteomes" id="UP000245383">
    <property type="component" value="Unassembled WGS sequence"/>
</dbReference>
<keyword evidence="7 14" id="KW-0812">Transmembrane</keyword>
<comment type="function">
    <text evidence="14">Transfers mannose from Dol-P-mannose to Ser or Thr residues on proteins.</text>
</comment>
<evidence type="ECO:0000313" key="18">
    <source>
        <dbReference type="Proteomes" id="UP000245383"/>
    </source>
</evidence>
<sequence>MNDEFTTFKRRNKPLPNSPTFYTPSITIDLEDEDKKNHSYSMNRNVHSHPSIDSNDCDFEASYTNPSSSQNSKRLASAPPLRDAYKYHKKPLGLFEYFKIKAKENKSDFLIALALTIFAMFTRLYKISYRDTVTWDEAHFGKFGAYYINRTFYHDVHPPLAKMLVALAEVIAGHNGTFNFDSDNALCVISKFILLDQPLLFFTALSILCFAQFTCYRRNPFSNEWWIWLTFSGLSLGCVLSSKWIGLFCVATVGLATIDHLWEMYGKPAMPVDIYLNHWAARILCLICVPILVYLFAFYIHFLVLINDGAGAHHMSSNFQAGMIGHNLNAQPINVANNSTGRLRSYYPRAGLLHSHNRVYPLNDQHNQVTSYQSKEMNNLWRILLGRLGENSKPDEYGYFREGDILKFVHLNSSRTLRVISQPAPVTSEDMMVSCYNNIKMEDLGDSDMWELRFYKQQGKLKDKILHPMLTKFSLRNLKYDCILRTHTKKLPIWGYYQNEVTCVKAINVPKKLGDDMLWNVEEHRNTKLQNDNMRKYVKSNFLINFAQINLAMAQTNNGLVADKDKYNPIESSPDTWPFLYSPMRMVGWGDKEIKYYEIGNPILWWASSLLCFLFPIQYIISFIYEKRRKALDQFSKPNGKHKYESVNFRETTATDYMTSYGELNSKKYWLGAKLLWSGWFFHYFPFFLMGRVTYLHHYLPALYFALLFLAFQIDYFSRYITNKKNVRMQIFIFCAVIAGLVFLFFFPFTVGYDKPAKNLATRTWRKSWNVYQDLLEL</sequence>
<protein>
    <recommendedName>
        <fullName evidence="4 14">Dolichyl-phosphate-mannose--protein mannosyltransferase</fullName>
        <ecNumber evidence="4 14">2.4.1.109</ecNumber>
    </recommendedName>
</protein>
<accession>A0A2T9YZY0</accession>
<name>A0A2T9YZY0_9FUNG</name>
<evidence type="ECO:0000256" key="12">
    <source>
        <dbReference type="ARBA" id="ARBA00045085"/>
    </source>
</evidence>
<dbReference type="InterPro" id="IPR032421">
    <property type="entry name" value="PMT_4TMC"/>
</dbReference>
<keyword evidence="6 14" id="KW-0808">Transferase</keyword>
<evidence type="ECO:0000256" key="8">
    <source>
        <dbReference type="ARBA" id="ARBA00022737"/>
    </source>
</evidence>
<dbReference type="InterPro" id="IPR003342">
    <property type="entry name" value="ArnT-like_N"/>
</dbReference>
<dbReference type="Pfam" id="PF02366">
    <property type="entry name" value="PMT"/>
    <property type="match status" value="1"/>
</dbReference>
<evidence type="ECO:0000313" key="17">
    <source>
        <dbReference type="EMBL" id="PVU97869.1"/>
    </source>
</evidence>
<evidence type="ECO:0000256" key="7">
    <source>
        <dbReference type="ARBA" id="ARBA00022692"/>
    </source>
</evidence>
<feature type="transmembrane region" description="Helical" evidence="14">
    <location>
        <begin position="279"/>
        <end position="306"/>
    </location>
</feature>
<gene>
    <name evidence="17" type="ORF">BB561_000298</name>
</gene>
<dbReference type="GO" id="GO:0004169">
    <property type="term" value="F:dolichyl-phosphate-mannose-protein mannosyltransferase activity"/>
    <property type="evidence" value="ECO:0007669"/>
    <property type="project" value="UniProtKB-UniRule"/>
</dbReference>
<evidence type="ECO:0000259" key="16">
    <source>
        <dbReference type="PROSITE" id="PS50919"/>
    </source>
</evidence>
<feature type="transmembrane region" description="Helical" evidence="14">
    <location>
        <begin position="729"/>
        <end position="749"/>
    </location>
</feature>
<comment type="pathway">
    <text evidence="2 14">Protein modification; protein glycosylation.</text>
</comment>
<comment type="subcellular location">
    <subcellularLocation>
        <location evidence="1 14">Endoplasmic reticulum membrane</location>
        <topology evidence="1 14">Multi-pass membrane protein</topology>
    </subcellularLocation>
</comment>
<evidence type="ECO:0000256" key="1">
    <source>
        <dbReference type="ARBA" id="ARBA00004477"/>
    </source>
</evidence>
<evidence type="ECO:0000256" key="3">
    <source>
        <dbReference type="ARBA" id="ARBA00007222"/>
    </source>
</evidence>
<dbReference type="Pfam" id="PF16192">
    <property type="entry name" value="PMT_4TMC"/>
    <property type="match status" value="1"/>
</dbReference>